<dbReference type="PATRIC" id="fig|270351.10.peg.6573"/>
<evidence type="ECO:0000313" key="1">
    <source>
        <dbReference type="EMBL" id="BAQ49496.1"/>
    </source>
</evidence>
<accession>A0A0C6F9M2</accession>
<evidence type="ECO:0000313" key="2">
    <source>
        <dbReference type="Proteomes" id="UP000061432"/>
    </source>
</evidence>
<dbReference type="RefSeq" id="WP_060850539.1">
    <property type="nucleotide sequence ID" value="NZ_AP014705.1"/>
</dbReference>
<protein>
    <submittedName>
        <fullName evidence="1">Uncharacterized protein</fullName>
    </submittedName>
</protein>
<dbReference type="EMBL" id="AP014705">
    <property type="protein sequence ID" value="BAQ49496.1"/>
    <property type="molecule type" value="Genomic_DNA"/>
</dbReference>
<dbReference type="NCBIfam" id="NF047331">
    <property type="entry name" value="phage_HTJ"/>
    <property type="match status" value="1"/>
</dbReference>
<organism evidence="1 2">
    <name type="scientific">Methylobacterium aquaticum</name>
    <dbReference type="NCBI Taxonomy" id="270351"/>
    <lineage>
        <taxon>Bacteria</taxon>
        <taxon>Pseudomonadati</taxon>
        <taxon>Pseudomonadota</taxon>
        <taxon>Alphaproteobacteria</taxon>
        <taxon>Hyphomicrobiales</taxon>
        <taxon>Methylobacteriaceae</taxon>
        <taxon>Methylobacterium</taxon>
    </lineage>
</organism>
<reference evidence="1 2" key="1">
    <citation type="journal article" date="2015" name="Genome Announc.">
        <title>Complete Genome Sequence of Methylobacterium aquaticum Strain 22A, Isolated from Racomitrium japonicum Moss.</title>
        <authorList>
            <person name="Tani A."/>
            <person name="Ogura Y."/>
            <person name="Hayashi T."/>
            <person name="Kimbara K."/>
        </authorList>
    </citation>
    <scope>NUCLEOTIDE SEQUENCE [LARGE SCALE GENOMIC DNA]</scope>
    <source>
        <strain evidence="1 2">MA-22A</strain>
        <plasmid evidence="2">Plasmid pMaq22A_1p DNA</plasmid>
    </source>
</reference>
<gene>
    <name evidence="1" type="ORF">Maq22A_1p36460</name>
</gene>
<sequence>MADTPEQELAKLRAQRVKLRAAMASGVLTVEGADNTGRVTYRSYDEMKKALRDLDRDIAALVAATGGTVVRRTTQVVMTGRSGW</sequence>
<dbReference type="Proteomes" id="UP000061432">
    <property type="component" value="Plasmid pMaq22A_1p"/>
</dbReference>
<dbReference type="OrthoDB" id="8001655at2"/>
<dbReference type="AlphaFoldDB" id="A0A0C6F9M2"/>
<dbReference type="KEGG" id="maqu:Maq22A_1p36460"/>
<keyword evidence="1" id="KW-0614">Plasmid</keyword>
<geneLocation type="plasmid" evidence="2">
    <name>pMaq22A_1p DNA</name>
</geneLocation>
<name>A0A0C6F9M2_9HYPH</name>
<proteinExistence type="predicted"/>
<reference evidence="2" key="2">
    <citation type="submission" date="2015-01" db="EMBL/GenBank/DDBJ databases">
        <title>Complete genome sequence of Methylobacterium aquaticum strain 22A.</title>
        <authorList>
            <person name="Tani A."/>
            <person name="Ogura Y."/>
            <person name="Hayashi T."/>
        </authorList>
    </citation>
    <scope>NUCLEOTIDE SEQUENCE [LARGE SCALE GENOMIC DNA]</scope>
    <source>
        <strain evidence="2">MA-22A</strain>
        <plasmid evidence="2">Plasmid pMaq22A_1p DNA</plasmid>
    </source>
</reference>